<evidence type="ECO:0000256" key="1">
    <source>
        <dbReference type="ARBA" id="ARBA00022729"/>
    </source>
</evidence>
<reference evidence="5" key="1">
    <citation type="journal article" date="2021" name="Syst. Appl. Microbiol.">
        <title>Roseomonas hellenica sp. nov., isolated from roots of wild-growing Alkanna tinctoria.</title>
        <authorList>
            <person name="Rat A."/>
            <person name="Naranjo H.D."/>
            <person name="Lebbe L."/>
            <person name="Cnockaert M."/>
            <person name="Krigas N."/>
            <person name="Grigoriadou K."/>
            <person name="Maloupa E."/>
            <person name="Willems A."/>
        </authorList>
    </citation>
    <scope>NUCLEOTIDE SEQUENCE [LARGE SCALE GENOMIC DNA]</scope>
    <source>
        <strain evidence="5">LMG 31159</strain>
    </source>
</reference>
<dbReference type="Pfam" id="PF01551">
    <property type="entry name" value="Peptidase_M23"/>
    <property type="match status" value="1"/>
</dbReference>
<evidence type="ECO:0000313" key="4">
    <source>
        <dbReference type="EMBL" id="MBR0653155.1"/>
    </source>
</evidence>
<dbReference type="Proteomes" id="UP000698752">
    <property type="component" value="Unassembled WGS sequence"/>
</dbReference>
<feature type="chain" id="PRO_5046307513" evidence="2">
    <location>
        <begin position="31"/>
        <end position="170"/>
    </location>
</feature>
<comment type="caution">
    <text evidence="4">The sequence shown here is derived from an EMBL/GenBank/DDBJ whole genome shotgun (WGS) entry which is preliminary data.</text>
</comment>
<evidence type="ECO:0000259" key="3">
    <source>
        <dbReference type="Pfam" id="PF01551"/>
    </source>
</evidence>
<protein>
    <submittedName>
        <fullName evidence="4">M23 family metallopeptidase</fullName>
    </submittedName>
</protein>
<dbReference type="InterPro" id="IPR016047">
    <property type="entry name" value="M23ase_b-sheet_dom"/>
</dbReference>
<accession>A0ABS5EQ47</accession>
<evidence type="ECO:0000256" key="2">
    <source>
        <dbReference type="SAM" id="SignalP"/>
    </source>
</evidence>
<feature type="signal peptide" evidence="2">
    <location>
        <begin position="1"/>
        <end position="30"/>
    </location>
</feature>
<dbReference type="InterPro" id="IPR011055">
    <property type="entry name" value="Dup_hybrid_motif"/>
</dbReference>
<dbReference type="Gene3D" id="2.70.70.10">
    <property type="entry name" value="Glucose Permease (Domain IIA)"/>
    <property type="match status" value="1"/>
</dbReference>
<dbReference type="SUPFAM" id="SSF51261">
    <property type="entry name" value="Duplicated hybrid motif"/>
    <property type="match status" value="1"/>
</dbReference>
<gene>
    <name evidence="4" type="ORF">GXW78_26095</name>
</gene>
<dbReference type="PANTHER" id="PTHR21666">
    <property type="entry name" value="PEPTIDASE-RELATED"/>
    <property type="match status" value="1"/>
</dbReference>
<sequence length="170" mass="17473">MRKTRLSCGLSLAAGIAAGAVAVMPGAAYAGPCDGLLPVAGEYSSGFGGRGRGFHPGVDIRAPNGSPITAARSGRVVFAGRYYAYGLMVDIEHADGSVARYAHLSRIAPGVAVGAQIGPNGSIGAVGRTGRTTGAHLHIELRVDGRPVNPWPWLTQTACLEDRQVAEAPR</sequence>
<dbReference type="EMBL" id="JAAEDI010000041">
    <property type="protein sequence ID" value="MBR0653155.1"/>
    <property type="molecule type" value="Genomic_DNA"/>
</dbReference>
<feature type="domain" description="M23ase beta-sheet core" evidence="3">
    <location>
        <begin position="54"/>
        <end position="150"/>
    </location>
</feature>
<dbReference type="RefSeq" id="WP_211871860.1">
    <property type="nucleotide sequence ID" value="NZ_JAAEDI010000041.1"/>
</dbReference>
<name>A0ABS5EQ47_9PROT</name>
<keyword evidence="1 2" id="KW-0732">Signal</keyword>
<keyword evidence="5" id="KW-1185">Reference proteome</keyword>
<dbReference type="InterPro" id="IPR050570">
    <property type="entry name" value="Cell_wall_metabolism_enzyme"/>
</dbReference>
<dbReference type="CDD" id="cd12797">
    <property type="entry name" value="M23_peptidase"/>
    <property type="match status" value="1"/>
</dbReference>
<evidence type="ECO:0000313" key="5">
    <source>
        <dbReference type="Proteomes" id="UP000698752"/>
    </source>
</evidence>
<organism evidence="4 5">
    <name type="scientific">Neoroseomonas terrae</name>
    <dbReference type="NCBI Taxonomy" id="424799"/>
    <lineage>
        <taxon>Bacteria</taxon>
        <taxon>Pseudomonadati</taxon>
        <taxon>Pseudomonadota</taxon>
        <taxon>Alphaproteobacteria</taxon>
        <taxon>Acetobacterales</taxon>
        <taxon>Acetobacteraceae</taxon>
        <taxon>Neoroseomonas</taxon>
    </lineage>
</organism>
<dbReference type="PANTHER" id="PTHR21666:SF289">
    <property type="entry name" value="L-ALA--D-GLU ENDOPEPTIDASE"/>
    <property type="match status" value="1"/>
</dbReference>
<proteinExistence type="predicted"/>